<keyword evidence="7" id="KW-1185">Reference proteome</keyword>
<dbReference type="GeneID" id="300574925"/>
<dbReference type="SUPFAM" id="SSF52833">
    <property type="entry name" value="Thioredoxin-like"/>
    <property type="match status" value="1"/>
</dbReference>
<dbReference type="Proteomes" id="UP001642720">
    <property type="component" value="Unassembled WGS sequence"/>
</dbReference>
<name>A0ABY2H951_9HYPO</name>
<feature type="domain" description="GST C-terminal" evidence="5">
    <location>
        <begin position="145"/>
        <end position="281"/>
    </location>
</feature>
<dbReference type="InterPro" id="IPR010987">
    <property type="entry name" value="Glutathione-S-Trfase_C-like"/>
</dbReference>
<protein>
    <submittedName>
        <fullName evidence="6">FAM50-like protein</fullName>
    </submittedName>
</protein>
<dbReference type="PROSITE" id="PS50405">
    <property type="entry name" value="GST_CTER"/>
    <property type="match status" value="1"/>
</dbReference>
<proteinExistence type="inferred from homology"/>
<evidence type="ECO:0000256" key="1">
    <source>
        <dbReference type="ARBA" id="ARBA00007409"/>
    </source>
</evidence>
<evidence type="ECO:0000256" key="2">
    <source>
        <dbReference type="SAM" id="Coils"/>
    </source>
</evidence>
<reference evidence="6 7" key="1">
    <citation type="submission" date="2018-01" db="EMBL/GenBank/DDBJ databases">
        <title>Genome characterization of the sugarcane-associated fungus Trichoderma ghanense CCMA-1212 and their application in lignocelulose bioconversion.</title>
        <authorList>
            <person name="Steindorff A.S."/>
            <person name="Mendes T.D."/>
            <person name="Vilela E.S.D."/>
            <person name="Rodrigues D.S."/>
            <person name="Formighieri E.F."/>
            <person name="Melo I.S."/>
            <person name="Favaro L.C.L."/>
        </authorList>
    </citation>
    <scope>NUCLEOTIDE SEQUENCE [LARGE SCALE GENOMIC DNA]</scope>
    <source>
        <strain evidence="6 7">CCMA-1212</strain>
    </source>
</reference>
<dbReference type="RefSeq" id="XP_073561010.1">
    <property type="nucleotide sequence ID" value="XM_073700475.1"/>
</dbReference>
<dbReference type="Gene3D" id="3.40.30.10">
    <property type="entry name" value="Glutaredoxin"/>
    <property type="match status" value="1"/>
</dbReference>
<dbReference type="InterPro" id="IPR007005">
    <property type="entry name" value="XAP5"/>
</dbReference>
<feature type="domain" description="GST N-terminal" evidence="4">
    <location>
        <begin position="50"/>
        <end position="135"/>
    </location>
</feature>
<dbReference type="Gene3D" id="1.20.1050.10">
    <property type="match status" value="1"/>
</dbReference>
<feature type="compositionally biased region" description="Polar residues" evidence="3">
    <location>
        <begin position="326"/>
        <end position="349"/>
    </location>
</feature>
<dbReference type="InterPro" id="IPR048337">
    <property type="entry name" value="FAM50A/XAP5_C"/>
</dbReference>
<dbReference type="Pfam" id="PF04921">
    <property type="entry name" value="XAP5"/>
    <property type="match status" value="1"/>
</dbReference>
<dbReference type="PANTHER" id="PTHR12722">
    <property type="entry name" value="XAP-5 PROTEIN-RELATED"/>
    <property type="match status" value="1"/>
</dbReference>
<dbReference type="CDD" id="cd00570">
    <property type="entry name" value="GST_N_family"/>
    <property type="match status" value="1"/>
</dbReference>
<feature type="region of interest" description="Disordered" evidence="3">
    <location>
        <begin position="318"/>
        <end position="349"/>
    </location>
</feature>
<dbReference type="InterPro" id="IPR040079">
    <property type="entry name" value="Glutathione_S-Trfase"/>
</dbReference>
<feature type="compositionally biased region" description="Basic residues" evidence="3">
    <location>
        <begin position="413"/>
        <end position="422"/>
    </location>
</feature>
<evidence type="ECO:0000313" key="7">
    <source>
        <dbReference type="Proteomes" id="UP001642720"/>
    </source>
</evidence>
<dbReference type="Pfam" id="PF13409">
    <property type="entry name" value="GST_N_2"/>
    <property type="match status" value="1"/>
</dbReference>
<evidence type="ECO:0000256" key="3">
    <source>
        <dbReference type="SAM" id="MobiDB-lite"/>
    </source>
</evidence>
<keyword evidence="2" id="KW-0175">Coiled coil</keyword>
<feature type="compositionally biased region" description="Low complexity" evidence="3">
    <location>
        <begin position="442"/>
        <end position="455"/>
    </location>
</feature>
<comment type="similarity">
    <text evidence="1">Belongs to the GST superfamily.</text>
</comment>
<dbReference type="InterPro" id="IPR036282">
    <property type="entry name" value="Glutathione-S-Trfase_C_sf"/>
</dbReference>
<evidence type="ECO:0000259" key="4">
    <source>
        <dbReference type="PROSITE" id="PS50404"/>
    </source>
</evidence>
<dbReference type="EMBL" id="PPTA01000003">
    <property type="protein sequence ID" value="TFB04809.1"/>
    <property type="molecule type" value="Genomic_DNA"/>
</dbReference>
<dbReference type="InterPro" id="IPR004045">
    <property type="entry name" value="Glutathione_S-Trfase_N"/>
</dbReference>
<feature type="coiled-coil region" evidence="2">
    <location>
        <begin position="489"/>
        <end position="516"/>
    </location>
</feature>
<organism evidence="6 7">
    <name type="scientific">Trichoderma ghanense</name>
    <dbReference type="NCBI Taxonomy" id="65468"/>
    <lineage>
        <taxon>Eukaryota</taxon>
        <taxon>Fungi</taxon>
        <taxon>Dikarya</taxon>
        <taxon>Ascomycota</taxon>
        <taxon>Pezizomycotina</taxon>
        <taxon>Sordariomycetes</taxon>
        <taxon>Hypocreomycetidae</taxon>
        <taxon>Hypocreales</taxon>
        <taxon>Hypocreaceae</taxon>
        <taxon>Trichoderma</taxon>
    </lineage>
</organism>
<dbReference type="SUPFAM" id="SSF47616">
    <property type="entry name" value="GST C-terminal domain-like"/>
    <property type="match status" value="1"/>
</dbReference>
<feature type="region of interest" description="Disordered" evidence="3">
    <location>
        <begin position="370"/>
        <end position="470"/>
    </location>
</feature>
<accession>A0ABY2H951</accession>
<dbReference type="SFLD" id="SFLDG00358">
    <property type="entry name" value="Main_(cytGST)"/>
    <property type="match status" value="1"/>
</dbReference>
<feature type="compositionally biased region" description="Low complexity" evidence="3">
    <location>
        <begin position="397"/>
        <end position="412"/>
    </location>
</feature>
<dbReference type="PANTHER" id="PTHR12722:SF0">
    <property type="entry name" value="PROTEIN FAM50A"/>
    <property type="match status" value="1"/>
</dbReference>
<evidence type="ECO:0000313" key="6">
    <source>
        <dbReference type="EMBL" id="TFB04809.1"/>
    </source>
</evidence>
<sequence length="707" mass="78562">MDLYEDMRLWDWRKESFITYYKMGSSVDTSIHSAPSGAAAQLAARHADEQPLKLYAGWFCPFVQRAWITLEEKKIPYQYIEINPYKKEPDFLKLNPRGLVPTLGVPVDAAGTQQKPLFESSVIIEYLDEAYADEADHGPRLLPADAYQRARARLWIDHINSRIIPAFYRFLQHTPEKDYSIDEARGELHKHIKTLVAEMDPEGPWFLGKDISLVDISLAPWAKRLFLIDYYKPGGLQIPDEGGEDSAWTRWSAWMKAVEGRASVTDTWSDEDKYIDVYKRYAEDTTNSQVGQATRKGTKLPIASSRNSSMTRSLTLPPPIHHPTAAMSNQQASRFTPQNKTTNERLSTNTVGLVALSDFRKRRAEVLEQQEREAREVALSGTSRPPDRSQTGTPDNAGSDSAGGSSSAPAGPLKKKAKKKAKQNPGKKLLSFGDDDEDGGESVETVSASAASTEPSSDRDGTPAGEKKAKIKANAAVGLIPKAVTKAALRKEAAEREALRREFVALQEAVKATEIAIPFVFYDGANIPGGTVRMRKGDFVWVFLDKGRKVGAELGVGEQTNAQRAWARAGVDDLMLVRGTVIIPHHYDFYYFIVNKTTGPGGKRLFDYSAEAPIRPSSTDDSDGTSGGGVLVTPAERAAAAKARQPDISTLEGYNEDPTLTKVVDRRWYERHKHIYPASTWQEFDPEMDYSTQIRKDNGGNTFFFAK</sequence>
<dbReference type="InterPro" id="IPR036249">
    <property type="entry name" value="Thioredoxin-like_sf"/>
</dbReference>
<feature type="compositionally biased region" description="Polar residues" evidence="3">
    <location>
        <begin position="380"/>
        <end position="396"/>
    </location>
</feature>
<dbReference type="Pfam" id="PF13410">
    <property type="entry name" value="GST_C_2"/>
    <property type="match status" value="1"/>
</dbReference>
<evidence type="ECO:0000259" key="5">
    <source>
        <dbReference type="PROSITE" id="PS50405"/>
    </source>
</evidence>
<feature type="compositionally biased region" description="Basic and acidic residues" evidence="3">
    <location>
        <begin position="456"/>
        <end position="468"/>
    </location>
</feature>
<gene>
    <name evidence="6" type="ORF">CCMA1212_003115</name>
</gene>
<dbReference type="SFLD" id="SFLDS00019">
    <property type="entry name" value="Glutathione_Transferase_(cytos"/>
    <property type="match status" value="1"/>
</dbReference>
<dbReference type="PROSITE" id="PS50404">
    <property type="entry name" value="GST_NTER"/>
    <property type="match status" value="1"/>
</dbReference>
<dbReference type="CDD" id="cd00299">
    <property type="entry name" value="GST_C_family"/>
    <property type="match status" value="1"/>
</dbReference>
<comment type="caution">
    <text evidence="6">The sequence shown here is derived from an EMBL/GenBank/DDBJ whole genome shotgun (WGS) entry which is preliminary data.</text>
</comment>